<dbReference type="KEGG" id="api:103311919"/>
<feature type="domain" description="DDE Tnp4" evidence="8">
    <location>
        <begin position="30"/>
        <end position="195"/>
    </location>
</feature>
<dbReference type="RefSeq" id="XP_008189980.1">
    <property type="nucleotide sequence ID" value="XM_008191758.1"/>
</dbReference>
<comment type="subcellular location">
    <subcellularLocation>
        <location evidence="2">Nucleus</location>
    </subcellularLocation>
</comment>
<proteinExistence type="inferred from homology"/>
<organism evidence="9 10">
    <name type="scientific">Acyrthosiphon pisum</name>
    <name type="common">Pea aphid</name>
    <dbReference type="NCBI Taxonomy" id="7029"/>
    <lineage>
        <taxon>Eukaryota</taxon>
        <taxon>Metazoa</taxon>
        <taxon>Ecdysozoa</taxon>
        <taxon>Arthropoda</taxon>
        <taxon>Hexapoda</taxon>
        <taxon>Insecta</taxon>
        <taxon>Pterygota</taxon>
        <taxon>Neoptera</taxon>
        <taxon>Paraneoptera</taxon>
        <taxon>Hemiptera</taxon>
        <taxon>Sternorrhyncha</taxon>
        <taxon>Aphidomorpha</taxon>
        <taxon>Aphidoidea</taxon>
        <taxon>Aphididae</taxon>
        <taxon>Macrosiphini</taxon>
        <taxon>Acyrthosiphon</taxon>
    </lineage>
</organism>
<comment type="similarity">
    <text evidence="3">Belongs to the HARBI1 family.</text>
</comment>
<evidence type="ECO:0000256" key="4">
    <source>
        <dbReference type="ARBA" id="ARBA00022722"/>
    </source>
</evidence>
<evidence type="ECO:0000256" key="2">
    <source>
        <dbReference type="ARBA" id="ARBA00004123"/>
    </source>
</evidence>
<dbReference type="GO" id="GO:0005634">
    <property type="term" value="C:nucleus"/>
    <property type="evidence" value="ECO:0007669"/>
    <property type="project" value="UniProtKB-SubCell"/>
</dbReference>
<reference evidence="10" key="1">
    <citation type="submission" date="2010-06" db="EMBL/GenBank/DDBJ databases">
        <authorList>
            <person name="Jiang H."/>
            <person name="Abraham K."/>
            <person name="Ali S."/>
            <person name="Alsbrooks S.L."/>
            <person name="Anim B.N."/>
            <person name="Anosike U.S."/>
            <person name="Attaway T."/>
            <person name="Bandaranaike D.P."/>
            <person name="Battles P.K."/>
            <person name="Bell S.N."/>
            <person name="Bell A.V."/>
            <person name="Beltran B."/>
            <person name="Bickham C."/>
            <person name="Bustamante Y."/>
            <person name="Caleb T."/>
            <person name="Canada A."/>
            <person name="Cardenas V."/>
            <person name="Carter K."/>
            <person name="Chacko J."/>
            <person name="Chandrabose M.N."/>
            <person name="Chavez D."/>
            <person name="Chavez A."/>
            <person name="Chen L."/>
            <person name="Chu H.-S."/>
            <person name="Claassen K.J."/>
            <person name="Cockrell R."/>
            <person name="Collins M."/>
            <person name="Cooper J.A."/>
            <person name="Cree A."/>
            <person name="Curry S.M."/>
            <person name="Da Y."/>
            <person name="Dao M.D."/>
            <person name="Das B."/>
            <person name="Davila M.-L."/>
            <person name="Davy-Carroll L."/>
            <person name="Denson S."/>
            <person name="Dinh H."/>
            <person name="Ebong V.E."/>
            <person name="Edwards J.R."/>
            <person name="Egan A."/>
            <person name="El-Daye J."/>
            <person name="Escobedo L."/>
            <person name="Fernandez S."/>
            <person name="Fernando P.R."/>
            <person name="Flagg N."/>
            <person name="Forbes L.D."/>
            <person name="Fowler R.G."/>
            <person name="Fu Q."/>
            <person name="Gabisi R.A."/>
            <person name="Ganer J."/>
            <person name="Garbino Pronczuk A."/>
            <person name="Garcia R.M."/>
            <person name="Garner T."/>
            <person name="Garrett T.E."/>
            <person name="Gonzalez D.A."/>
            <person name="Hamid H."/>
            <person name="Hawkins E.S."/>
            <person name="Hirani K."/>
            <person name="Hogues M.E."/>
            <person name="Hollins B."/>
            <person name="Hsiao C.-H."/>
            <person name="Jabil R."/>
            <person name="James M.L."/>
            <person name="Jhangiani S.N."/>
            <person name="Johnson B."/>
            <person name="Johnson Q."/>
            <person name="Joshi V."/>
            <person name="Kalu J.B."/>
            <person name="Kam C."/>
            <person name="Kashfia A."/>
            <person name="Keebler J."/>
            <person name="Kisamo H."/>
            <person name="Kovar C.L."/>
            <person name="Lago L.A."/>
            <person name="Lai C.-Y."/>
            <person name="Laidlaw J."/>
            <person name="Lara F."/>
            <person name="Le T.-K."/>
            <person name="Lee S.L."/>
            <person name="Legall F.H."/>
            <person name="Lemon S.J."/>
            <person name="Lewis L.R."/>
            <person name="Li B."/>
            <person name="Liu Y."/>
            <person name="Liu Y.-S."/>
            <person name="Lopez J."/>
            <person name="Lozado R.J."/>
            <person name="Lu J."/>
            <person name="Madu R.C."/>
            <person name="Maheshwari M."/>
            <person name="Maheshwari R."/>
            <person name="Malloy K."/>
            <person name="Martinez E."/>
            <person name="Mathew T."/>
            <person name="Mercado I.C."/>
            <person name="Mercado C."/>
            <person name="Meyer B."/>
            <person name="Montgomery K."/>
            <person name="Morgan M.B."/>
            <person name="Munidasa M."/>
            <person name="Nazareth L.V."/>
            <person name="Nelson J."/>
            <person name="Ng B.M."/>
            <person name="Nguyen N.B."/>
            <person name="Nguyen P.Q."/>
            <person name="Nguyen T."/>
            <person name="Obregon M."/>
            <person name="Okwuonu G.O."/>
            <person name="Onwere C.G."/>
            <person name="Orozco G."/>
            <person name="Parra A."/>
            <person name="Patel S."/>
            <person name="Patil S."/>
            <person name="Perez A."/>
            <person name="Perez Y."/>
            <person name="Pham C."/>
            <person name="Primus E.L."/>
            <person name="Pu L.-L."/>
            <person name="Puazo M."/>
            <person name="Qin X."/>
            <person name="Quiroz J.B."/>
            <person name="Reese J."/>
            <person name="Richards S."/>
            <person name="Rives C.M."/>
            <person name="Robberts R."/>
            <person name="Ruiz S.J."/>
            <person name="Ruiz M.J."/>
            <person name="Santibanez J."/>
            <person name="Schneider B.W."/>
            <person name="Sisson I."/>
            <person name="Smith M."/>
            <person name="Sodergren E."/>
            <person name="Song X.-Z."/>
            <person name="Song B.B."/>
            <person name="Summersgill H."/>
            <person name="Thelus R."/>
            <person name="Thornton R.D."/>
            <person name="Trejos Z.Y."/>
            <person name="Usmani K."/>
            <person name="Vattathil S."/>
            <person name="Villasana D."/>
            <person name="Walker D.L."/>
            <person name="Wang S."/>
            <person name="Wang K."/>
            <person name="White C.S."/>
            <person name="Williams A.C."/>
            <person name="Williamson J."/>
            <person name="Wilson K."/>
            <person name="Woghiren I.O."/>
            <person name="Woodworth J.R."/>
            <person name="Worley K.C."/>
            <person name="Wright R.A."/>
            <person name="Wu W."/>
            <person name="Young L."/>
            <person name="Zhang L."/>
            <person name="Zhang J."/>
            <person name="Zhu Y."/>
            <person name="Muzny D.M."/>
            <person name="Weinstock G."/>
            <person name="Gibbs R.A."/>
        </authorList>
    </citation>
    <scope>NUCLEOTIDE SEQUENCE [LARGE SCALE GENOMIC DNA]</scope>
    <source>
        <strain evidence="10">LSR1</strain>
    </source>
</reference>
<name>A0A8R2FED3_ACYPI</name>
<evidence type="ECO:0000256" key="1">
    <source>
        <dbReference type="ARBA" id="ARBA00001968"/>
    </source>
</evidence>
<dbReference type="PANTHER" id="PTHR22930:SF269">
    <property type="entry name" value="NUCLEASE HARBI1-LIKE PROTEIN"/>
    <property type="match status" value="1"/>
</dbReference>
<dbReference type="InterPro" id="IPR027806">
    <property type="entry name" value="HARBI1_dom"/>
</dbReference>
<dbReference type="AlphaFoldDB" id="A0A8R2FED3"/>
<reference evidence="9" key="2">
    <citation type="submission" date="2022-06" db="UniProtKB">
        <authorList>
            <consortium name="EnsemblMetazoa"/>
        </authorList>
    </citation>
    <scope>IDENTIFICATION</scope>
</reference>
<evidence type="ECO:0000256" key="7">
    <source>
        <dbReference type="ARBA" id="ARBA00023242"/>
    </source>
</evidence>
<keyword evidence="10" id="KW-1185">Reference proteome</keyword>
<keyword evidence="4" id="KW-0540">Nuclease</keyword>
<dbReference type="GO" id="GO:0016787">
    <property type="term" value="F:hydrolase activity"/>
    <property type="evidence" value="ECO:0007669"/>
    <property type="project" value="UniProtKB-KW"/>
</dbReference>
<dbReference type="Proteomes" id="UP000007819">
    <property type="component" value="Chromosome X"/>
</dbReference>
<dbReference type="EnsemblMetazoa" id="XM_008191758.1">
    <property type="protein sequence ID" value="XP_008189980.1"/>
    <property type="gene ID" value="LOC103311919"/>
</dbReference>
<accession>A0A8R2FED3</accession>
<dbReference type="OrthoDB" id="6613788at2759"/>
<evidence type="ECO:0000259" key="8">
    <source>
        <dbReference type="Pfam" id="PF13359"/>
    </source>
</evidence>
<evidence type="ECO:0000313" key="10">
    <source>
        <dbReference type="Proteomes" id="UP000007819"/>
    </source>
</evidence>
<sequence length="252" mass="29167">MPKLTSQEQWIDIANKFYKKTNFPNCIGAVDGKHIRCVNPRNAGSMFFNYKQYFSIILRGLVDAEYCFTTIDVGAYGREGDSTVFKECPFGRKLYSEELNLPAPVCLPNTTDSPQPFVIVADEAFGLHKNLLRPYPGRGLNDKRKIFNYRLSRVRRYVECAFGILANKLRVLHTPILVEPDFTDPIVKACCILHNYVRRRDGYQFEDTFFNNLDDIQNYGNAGARHEGIDVREYFADYFVNVMSVPFQYRFT</sequence>
<keyword evidence="5" id="KW-0479">Metal-binding</keyword>
<dbReference type="GeneID" id="103311919"/>
<evidence type="ECO:0000256" key="3">
    <source>
        <dbReference type="ARBA" id="ARBA00006958"/>
    </source>
</evidence>
<protein>
    <recommendedName>
        <fullName evidence="8">DDE Tnp4 domain-containing protein</fullName>
    </recommendedName>
</protein>
<keyword evidence="6" id="KW-0378">Hydrolase</keyword>
<evidence type="ECO:0000256" key="5">
    <source>
        <dbReference type="ARBA" id="ARBA00022723"/>
    </source>
</evidence>
<comment type="cofactor">
    <cofactor evidence="1">
        <name>a divalent metal cation</name>
        <dbReference type="ChEBI" id="CHEBI:60240"/>
    </cofactor>
</comment>
<dbReference type="GO" id="GO:0004518">
    <property type="term" value="F:nuclease activity"/>
    <property type="evidence" value="ECO:0007669"/>
    <property type="project" value="UniProtKB-KW"/>
</dbReference>
<dbReference type="Pfam" id="PF13359">
    <property type="entry name" value="DDE_Tnp_4"/>
    <property type="match status" value="1"/>
</dbReference>
<dbReference type="PANTHER" id="PTHR22930">
    <property type="match status" value="1"/>
</dbReference>
<evidence type="ECO:0000313" key="9">
    <source>
        <dbReference type="EnsemblMetazoa" id="XP_008189980.1"/>
    </source>
</evidence>
<evidence type="ECO:0000256" key="6">
    <source>
        <dbReference type="ARBA" id="ARBA00022801"/>
    </source>
</evidence>
<dbReference type="InterPro" id="IPR045249">
    <property type="entry name" value="HARBI1-like"/>
</dbReference>
<keyword evidence="7" id="KW-0539">Nucleus</keyword>
<dbReference type="GO" id="GO:0046872">
    <property type="term" value="F:metal ion binding"/>
    <property type="evidence" value="ECO:0007669"/>
    <property type="project" value="UniProtKB-KW"/>
</dbReference>